<keyword evidence="3 5" id="KW-0326">Glycosidase</keyword>
<dbReference type="OrthoDB" id="62120at2759"/>
<dbReference type="GO" id="GO:0009251">
    <property type="term" value="P:glucan catabolic process"/>
    <property type="evidence" value="ECO:0007669"/>
    <property type="project" value="TreeGrafter"/>
</dbReference>
<feature type="chain" id="PRO_5002240425" description="Glycoside hydrolase family 5 domain-containing protein" evidence="6">
    <location>
        <begin position="19"/>
        <end position="410"/>
    </location>
</feature>
<dbReference type="GO" id="GO:0071555">
    <property type="term" value="P:cell wall organization"/>
    <property type="evidence" value="ECO:0007669"/>
    <property type="project" value="UniProtKB-KW"/>
</dbReference>
<keyword evidence="4" id="KW-0961">Cell wall biogenesis/degradation</keyword>
<feature type="domain" description="Glycoside hydrolase family 5" evidence="7">
    <location>
        <begin position="90"/>
        <end position="309"/>
    </location>
</feature>
<accession>A0A0D2DGF3</accession>
<protein>
    <recommendedName>
        <fullName evidence="7">Glycoside hydrolase family 5 domain-containing protein</fullName>
    </recommendedName>
</protein>
<evidence type="ECO:0000256" key="2">
    <source>
        <dbReference type="ARBA" id="ARBA00022801"/>
    </source>
</evidence>
<dbReference type="SUPFAM" id="SSF51445">
    <property type="entry name" value="(Trans)glycosidases"/>
    <property type="match status" value="1"/>
</dbReference>
<dbReference type="InterPro" id="IPR050386">
    <property type="entry name" value="Glycosyl_hydrolase_5"/>
</dbReference>
<dbReference type="GeneID" id="27340783"/>
<dbReference type="AlphaFoldDB" id="A0A0D2DGF3"/>
<evidence type="ECO:0000256" key="3">
    <source>
        <dbReference type="ARBA" id="ARBA00023295"/>
    </source>
</evidence>
<dbReference type="GO" id="GO:0009986">
    <property type="term" value="C:cell surface"/>
    <property type="evidence" value="ECO:0007669"/>
    <property type="project" value="TreeGrafter"/>
</dbReference>
<dbReference type="RefSeq" id="XP_016255055.1">
    <property type="nucleotide sequence ID" value="XM_016388127.1"/>
</dbReference>
<dbReference type="GO" id="GO:0004338">
    <property type="term" value="F:glucan exo-1,3-beta-glucosidase activity"/>
    <property type="evidence" value="ECO:0007669"/>
    <property type="project" value="TreeGrafter"/>
</dbReference>
<dbReference type="PANTHER" id="PTHR31297">
    <property type="entry name" value="GLUCAN ENDO-1,6-BETA-GLUCOSIDASE B"/>
    <property type="match status" value="1"/>
</dbReference>
<dbReference type="InterPro" id="IPR001547">
    <property type="entry name" value="Glyco_hydro_5"/>
</dbReference>
<gene>
    <name evidence="8" type="ORF">PV07_01589</name>
</gene>
<feature type="signal peptide" evidence="6">
    <location>
        <begin position="1"/>
        <end position="18"/>
    </location>
</feature>
<keyword evidence="9" id="KW-1185">Reference proteome</keyword>
<evidence type="ECO:0000313" key="9">
    <source>
        <dbReference type="Proteomes" id="UP000054466"/>
    </source>
</evidence>
<evidence type="ECO:0000256" key="5">
    <source>
        <dbReference type="RuleBase" id="RU361153"/>
    </source>
</evidence>
<dbReference type="Proteomes" id="UP000054466">
    <property type="component" value="Unassembled WGS sequence"/>
</dbReference>
<dbReference type="HOGENOM" id="CLU_004624_0_1_1"/>
<dbReference type="PANTHER" id="PTHR31297:SF8">
    <property type="entry name" value="GLYCOSIDE HYDROLASE FAMILY 5 DOMAIN-CONTAINING PROTEIN"/>
    <property type="match status" value="1"/>
</dbReference>
<dbReference type="GO" id="GO:0005576">
    <property type="term" value="C:extracellular region"/>
    <property type="evidence" value="ECO:0007669"/>
    <property type="project" value="TreeGrafter"/>
</dbReference>
<comment type="similarity">
    <text evidence="1 5">Belongs to the glycosyl hydrolase 5 (cellulase A) family.</text>
</comment>
<keyword evidence="2 5" id="KW-0378">Hydrolase</keyword>
<dbReference type="InterPro" id="IPR017853">
    <property type="entry name" value="GH"/>
</dbReference>
<reference evidence="8 9" key="1">
    <citation type="submission" date="2015-01" db="EMBL/GenBank/DDBJ databases">
        <title>The Genome Sequence of Cladophialophora immunda CBS83496.</title>
        <authorList>
            <consortium name="The Broad Institute Genomics Platform"/>
            <person name="Cuomo C."/>
            <person name="de Hoog S."/>
            <person name="Gorbushina A."/>
            <person name="Stielow B."/>
            <person name="Teixiera M."/>
            <person name="Abouelleil A."/>
            <person name="Chapman S.B."/>
            <person name="Priest M."/>
            <person name="Young S.K."/>
            <person name="Wortman J."/>
            <person name="Nusbaum C."/>
            <person name="Birren B."/>
        </authorList>
    </citation>
    <scope>NUCLEOTIDE SEQUENCE [LARGE SCALE GENOMIC DNA]</scope>
    <source>
        <strain evidence="8 9">CBS 83496</strain>
    </source>
</reference>
<dbReference type="STRING" id="569365.A0A0D2DGF3"/>
<dbReference type="Pfam" id="PF00150">
    <property type="entry name" value="Cellulase"/>
    <property type="match status" value="1"/>
</dbReference>
<dbReference type="Gene3D" id="3.20.20.80">
    <property type="entry name" value="Glycosidases"/>
    <property type="match status" value="1"/>
</dbReference>
<sequence length="410" mass="44662">MGAVTAFLVALLATAAVGSPLNKRQFSYGSTPVRGVNIGGWLVLEPWITPSIFQQFGGSVVDEYTLCQQAPNAGDILRSHWDSWVSLGDFQKIAANGFNSVRIPIGYWAFQKYEGDPYIQGAADYLETAIGWARQTGLKVWIDLHGAPLSQNGQDNSGQRTSTPGWTTGDSIDATLNVIRQISQQYASPAYADVISGIELLNEPLMSNLPGGRGATQGYYQSGFGVVRQSGQAPVIIHDGFVAPSSWNGVLTGQGSAGAIVDHHEYQVFTDDGVAMTPEQHVDYVYSHAGSWAQGQDKFVICGEWTAAMTDCAPAINGYGVGARYDGTYSQRNSDGSYSSSAYVGSCANINFIDQWSDYNKTTTTNYIKAQLDLYESQIQGWFFWNFKTEAAAEWDLFRLIDYGVWPALS</sequence>
<keyword evidence="6" id="KW-0732">Signal</keyword>
<evidence type="ECO:0000259" key="7">
    <source>
        <dbReference type="Pfam" id="PF00150"/>
    </source>
</evidence>
<organism evidence="8 9">
    <name type="scientific">Cladophialophora immunda</name>
    <dbReference type="NCBI Taxonomy" id="569365"/>
    <lineage>
        <taxon>Eukaryota</taxon>
        <taxon>Fungi</taxon>
        <taxon>Dikarya</taxon>
        <taxon>Ascomycota</taxon>
        <taxon>Pezizomycotina</taxon>
        <taxon>Eurotiomycetes</taxon>
        <taxon>Chaetothyriomycetidae</taxon>
        <taxon>Chaetothyriales</taxon>
        <taxon>Herpotrichiellaceae</taxon>
        <taxon>Cladophialophora</taxon>
    </lineage>
</organism>
<proteinExistence type="inferred from homology"/>
<evidence type="ECO:0000256" key="4">
    <source>
        <dbReference type="ARBA" id="ARBA00023316"/>
    </source>
</evidence>
<evidence type="ECO:0000256" key="6">
    <source>
        <dbReference type="SAM" id="SignalP"/>
    </source>
</evidence>
<evidence type="ECO:0000313" key="8">
    <source>
        <dbReference type="EMBL" id="KIW34839.1"/>
    </source>
</evidence>
<evidence type="ECO:0000256" key="1">
    <source>
        <dbReference type="ARBA" id="ARBA00005641"/>
    </source>
</evidence>
<name>A0A0D2DGF3_9EURO</name>
<dbReference type="VEuPathDB" id="FungiDB:PV07_01589"/>
<dbReference type="EMBL" id="KN847040">
    <property type="protein sequence ID" value="KIW34839.1"/>
    <property type="molecule type" value="Genomic_DNA"/>
</dbReference>